<sequence>MFKAIMLALLHFLVGAEYILCIYRADSIRPIGLDRRGFPSYSLVDMSDMDISYGGPDGYTDSELDEELYRLFLEENYELDTSYQRLANVFLGVFHQFNTLSGSLSLSLFYKDLLVSHTSHLL</sequence>
<name>A0ABR1E8H1_NECAM</name>
<dbReference type="Proteomes" id="UP001303046">
    <property type="component" value="Unassembled WGS sequence"/>
</dbReference>
<reference evidence="2 3" key="1">
    <citation type="submission" date="2023-08" db="EMBL/GenBank/DDBJ databases">
        <title>A Necator americanus chromosomal reference genome.</title>
        <authorList>
            <person name="Ilik V."/>
            <person name="Petrzelkova K.J."/>
            <person name="Pardy F."/>
            <person name="Fuh T."/>
            <person name="Niatou-Singa F.S."/>
            <person name="Gouil Q."/>
            <person name="Baker L."/>
            <person name="Ritchie M.E."/>
            <person name="Jex A.R."/>
            <person name="Gazzola D."/>
            <person name="Li H."/>
            <person name="Toshio Fujiwara R."/>
            <person name="Zhan B."/>
            <person name="Aroian R.V."/>
            <person name="Pafco B."/>
            <person name="Schwarz E.M."/>
        </authorList>
    </citation>
    <scope>NUCLEOTIDE SEQUENCE [LARGE SCALE GENOMIC DNA]</scope>
    <source>
        <strain evidence="2 3">Aroian</strain>
        <tissue evidence="2">Whole animal</tissue>
    </source>
</reference>
<evidence type="ECO:0000256" key="1">
    <source>
        <dbReference type="SAM" id="SignalP"/>
    </source>
</evidence>
<keyword evidence="3" id="KW-1185">Reference proteome</keyword>
<accession>A0ABR1E8H1</accession>
<comment type="caution">
    <text evidence="2">The sequence shown here is derived from an EMBL/GenBank/DDBJ whole genome shotgun (WGS) entry which is preliminary data.</text>
</comment>
<keyword evidence="1" id="KW-0732">Signal</keyword>
<dbReference type="EMBL" id="JAVFWL010000005">
    <property type="protein sequence ID" value="KAK6758858.1"/>
    <property type="molecule type" value="Genomic_DNA"/>
</dbReference>
<proteinExistence type="predicted"/>
<protein>
    <submittedName>
        <fullName evidence="2">Uncharacterized protein</fullName>
    </submittedName>
</protein>
<organism evidence="2 3">
    <name type="scientific">Necator americanus</name>
    <name type="common">Human hookworm</name>
    <dbReference type="NCBI Taxonomy" id="51031"/>
    <lineage>
        <taxon>Eukaryota</taxon>
        <taxon>Metazoa</taxon>
        <taxon>Ecdysozoa</taxon>
        <taxon>Nematoda</taxon>
        <taxon>Chromadorea</taxon>
        <taxon>Rhabditida</taxon>
        <taxon>Rhabditina</taxon>
        <taxon>Rhabditomorpha</taxon>
        <taxon>Strongyloidea</taxon>
        <taxon>Ancylostomatidae</taxon>
        <taxon>Bunostominae</taxon>
        <taxon>Necator</taxon>
    </lineage>
</organism>
<evidence type="ECO:0000313" key="3">
    <source>
        <dbReference type="Proteomes" id="UP001303046"/>
    </source>
</evidence>
<feature type="signal peptide" evidence="1">
    <location>
        <begin position="1"/>
        <end position="16"/>
    </location>
</feature>
<feature type="chain" id="PRO_5046306022" evidence="1">
    <location>
        <begin position="17"/>
        <end position="122"/>
    </location>
</feature>
<gene>
    <name evidence="2" type="primary">Necator_chrV.g21013</name>
    <name evidence="2" type="ORF">RB195_016220</name>
</gene>
<evidence type="ECO:0000313" key="2">
    <source>
        <dbReference type="EMBL" id="KAK6758858.1"/>
    </source>
</evidence>